<keyword evidence="8 10" id="KW-0131">Cell cycle</keyword>
<dbReference type="GO" id="GO:0009252">
    <property type="term" value="P:peptidoglycan biosynthetic process"/>
    <property type="evidence" value="ECO:0007669"/>
    <property type="project" value="UniProtKB-UniRule"/>
</dbReference>
<dbReference type="OrthoDB" id="9801978at2"/>
<dbReference type="Gene3D" id="3.90.190.20">
    <property type="entry name" value="Mur ligase, C-terminal domain"/>
    <property type="match status" value="1"/>
</dbReference>
<dbReference type="GO" id="GO:0008360">
    <property type="term" value="P:regulation of cell shape"/>
    <property type="evidence" value="ECO:0007669"/>
    <property type="project" value="UniProtKB-KW"/>
</dbReference>
<protein>
    <recommendedName>
        <fullName evidence="10 11">UDP-N-acetylmuramoyl-tripeptide--D-alanyl-D-alanine ligase</fullName>
        <ecNumber evidence="10 11">6.3.2.10</ecNumber>
    </recommendedName>
    <alternativeName>
        <fullName evidence="10">D-alanyl-D-alanine-adding enzyme</fullName>
    </alternativeName>
</protein>
<comment type="function">
    <text evidence="10 11">Involved in cell wall formation. Catalyzes the final step in the synthesis of UDP-N-acetylmuramoyl-pentapeptide, the precursor of murein.</text>
</comment>
<dbReference type="GO" id="GO:0005737">
    <property type="term" value="C:cytoplasm"/>
    <property type="evidence" value="ECO:0007669"/>
    <property type="project" value="UniProtKB-SubCell"/>
</dbReference>
<keyword evidence="2 10" id="KW-0436">Ligase</keyword>
<gene>
    <name evidence="10 15" type="primary">murF</name>
    <name evidence="15" type="ORF">GQF63_07345</name>
</gene>
<evidence type="ECO:0000256" key="8">
    <source>
        <dbReference type="ARBA" id="ARBA00023306"/>
    </source>
</evidence>
<keyword evidence="5 10" id="KW-0067">ATP-binding</keyword>
<dbReference type="Pfam" id="PF02875">
    <property type="entry name" value="Mur_ligase_C"/>
    <property type="match status" value="1"/>
</dbReference>
<dbReference type="InterPro" id="IPR013221">
    <property type="entry name" value="Mur_ligase_cen"/>
</dbReference>
<dbReference type="InterPro" id="IPR051046">
    <property type="entry name" value="MurCDEF_CellWall_CoF430Synth"/>
</dbReference>
<evidence type="ECO:0000256" key="6">
    <source>
        <dbReference type="ARBA" id="ARBA00022960"/>
    </source>
</evidence>
<dbReference type="Pfam" id="PF01225">
    <property type="entry name" value="Mur_ligase"/>
    <property type="match status" value="1"/>
</dbReference>
<dbReference type="EMBL" id="WSQA01000004">
    <property type="protein sequence ID" value="MVZ61827.1"/>
    <property type="molecule type" value="Genomic_DNA"/>
</dbReference>
<dbReference type="InterPro" id="IPR036565">
    <property type="entry name" value="Mur-like_cat_sf"/>
</dbReference>
<evidence type="ECO:0000256" key="9">
    <source>
        <dbReference type="ARBA" id="ARBA00023316"/>
    </source>
</evidence>
<dbReference type="GO" id="GO:0047480">
    <property type="term" value="F:UDP-N-acetylmuramoyl-tripeptide-D-alanyl-D-alanine ligase activity"/>
    <property type="evidence" value="ECO:0007669"/>
    <property type="project" value="UniProtKB-UniRule"/>
</dbReference>
<evidence type="ECO:0000256" key="11">
    <source>
        <dbReference type="RuleBase" id="RU004136"/>
    </source>
</evidence>
<keyword evidence="9 10" id="KW-0961">Cell wall biogenesis/degradation</keyword>
<feature type="domain" description="Mur ligase N-terminal catalytic" evidence="12">
    <location>
        <begin position="15"/>
        <end position="60"/>
    </location>
</feature>
<dbReference type="InterPro" id="IPR036615">
    <property type="entry name" value="Mur_ligase_C_dom_sf"/>
</dbReference>
<comment type="similarity">
    <text evidence="10">Belongs to the MurCDEF family. MurF subfamily.</text>
</comment>
<dbReference type="InterPro" id="IPR035911">
    <property type="entry name" value="MurE/MurF_N"/>
</dbReference>
<evidence type="ECO:0000256" key="2">
    <source>
        <dbReference type="ARBA" id="ARBA00022598"/>
    </source>
</evidence>
<dbReference type="GO" id="GO:0051301">
    <property type="term" value="P:cell division"/>
    <property type="evidence" value="ECO:0007669"/>
    <property type="project" value="UniProtKB-KW"/>
</dbReference>
<keyword evidence="6 10" id="KW-0133">Cell shape</keyword>
<accession>A0A6N8KXL5</accession>
<comment type="subcellular location">
    <subcellularLocation>
        <location evidence="10 11">Cytoplasm</location>
    </subcellularLocation>
</comment>
<reference evidence="15 16" key="1">
    <citation type="submission" date="2019-12" db="EMBL/GenBank/DDBJ databases">
        <authorList>
            <person name="Dong K."/>
        </authorList>
    </citation>
    <scope>NUCLEOTIDE SEQUENCE [LARGE SCALE GENOMIC DNA]</scope>
    <source>
        <strain evidence="15 16">JCM 31225</strain>
    </source>
</reference>
<keyword evidence="4 10" id="KW-0547">Nucleotide-binding</keyword>
<dbReference type="SUPFAM" id="SSF63418">
    <property type="entry name" value="MurE/MurF N-terminal domain"/>
    <property type="match status" value="1"/>
</dbReference>
<feature type="binding site" evidence="10">
    <location>
        <begin position="98"/>
        <end position="104"/>
    </location>
    <ligand>
        <name>ATP</name>
        <dbReference type="ChEBI" id="CHEBI:30616"/>
    </ligand>
</feature>
<dbReference type="Gene3D" id="3.40.1190.10">
    <property type="entry name" value="Mur-like, catalytic domain"/>
    <property type="match status" value="1"/>
</dbReference>
<dbReference type="Gene3D" id="3.40.1390.10">
    <property type="entry name" value="MurE/MurF, N-terminal domain"/>
    <property type="match status" value="1"/>
</dbReference>
<evidence type="ECO:0000256" key="1">
    <source>
        <dbReference type="ARBA" id="ARBA00022490"/>
    </source>
</evidence>
<dbReference type="SUPFAM" id="SSF53623">
    <property type="entry name" value="MurD-like peptide ligases, catalytic domain"/>
    <property type="match status" value="1"/>
</dbReference>
<evidence type="ECO:0000256" key="3">
    <source>
        <dbReference type="ARBA" id="ARBA00022618"/>
    </source>
</evidence>
<dbReference type="PANTHER" id="PTHR43024">
    <property type="entry name" value="UDP-N-ACETYLMURAMOYL-TRIPEPTIDE--D-ALANYL-D-ALANINE LIGASE"/>
    <property type="match status" value="1"/>
</dbReference>
<evidence type="ECO:0000313" key="15">
    <source>
        <dbReference type="EMBL" id="MVZ61827.1"/>
    </source>
</evidence>
<dbReference type="GO" id="GO:0071555">
    <property type="term" value="P:cell wall organization"/>
    <property type="evidence" value="ECO:0007669"/>
    <property type="project" value="UniProtKB-KW"/>
</dbReference>
<dbReference type="GO" id="GO:0005524">
    <property type="term" value="F:ATP binding"/>
    <property type="evidence" value="ECO:0007669"/>
    <property type="project" value="UniProtKB-UniRule"/>
</dbReference>
<dbReference type="Proteomes" id="UP000435036">
    <property type="component" value="Unassembled WGS sequence"/>
</dbReference>
<keyword evidence="7 10" id="KW-0573">Peptidoglycan synthesis</keyword>
<keyword evidence="3 10" id="KW-0132">Cell division</keyword>
<feature type="domain" description="Mur ligase central" evidence="14">
    <location>
        <begin position="96"/>
        <end position="284"/>
    </location>
</feature>
<evidence type="ECO:0000259" key="13">
    <source>
        <dbReference type="Pfam" id="PF02875"/>
    </source>
</evidence>
<dbReference type="EC" id="6.3.2.10" evidence="10 11"/>
<dbReference type="SUPFAM" id="SSF53244">
    <property type="entry name" value="MurD-like peptide ligases, peptide-binding domain"/>
    <property type="match status" value="1"/>
</dbReference>
<dbReference type="InterPro" id="IPR004101">
    <property type="entry name" value="Mur_ligase_C"/>
</dbReference>
<evidence type="ECO:0000313" key="16">
    <source>
        <dbReference type="Proteomes" id="UP000435036"/>
    </source>
</evidence>
<dbReference type="InterPro" id="IPR005863">
    <property type="entry name" value="UDP-N-AcMur_synth"/>
</dbReference>
<comment type="pathway">
    <text evidence="10 11">Cell wall biogenesis; peptidoglycan biosynthesis.</text>
</comment>
<dbReference type="InterPro" id="IPR000713">
    <property type="entry name" value="Mur_ligase_N"/>
</dbReference>
<name>A0A6N8KXL5_9SPHI</name>
<evidence type="ECO:0000256" key="10">
    <source>
        <dbReference type="HAMAP-Rule" id="MF_02019"/>
    </source>
</evidence>
<comment type="catalytic activity">
    <reaction evidence="10 11">
        <text>D-alanyl-D-alanine + UDP-N-acetyl-alpha-D-muramoyl-L-alanyl-gamma-D-glutamyl-meso-2,6-diaminopimelate + ATP = UDP-N-acetyl-alpha-D-muramoyl-L-alanyl-gamma-D-glutamyl-meso-2,6-diaminopimeloyl-D-alanyl-D-alanine + ADP + phosphate + H(+)</text>
        <dbReference type="Rhea" id="RHEA:28374"/>
        <dbReference type="ChEBI" id="CHEBI:15378"/>
        <dbReference type="ChEBI" id="CHEBI:30616"/>
        <dbReference type="ChEBI" id="CHEBI:43474"/>
        <dbReference type="ChEBI" id="CHEBI:57822"/>
        <dbReference type="ChEBI" id="CHEBI:61386"/>
        <dbReference type="ChEBI" id="CHEBI:83905"/>
        <dbReference type="ChEBI" id="CHEBI:456216"/>
        <dbReference type="EC" id="6.3.2.10"/>
    </reaction>
</comment>
<organism evidence="15 16">
    <name type="scientific">Sphingobacterium humi</name>
    <dbReference type="NCBI Taxonomy" id="1796905"/>
    <lineage>
        <taxon>Bacteria</taxon>
        <taxon>Pseudomonadati</taxon>
        <taxon>Bacteroidota</taxon>
        <taxon>Sphingobacteriia</taxon>
        <taxon>Sphingobacteriales</taxon>
        <taxon>Sphingobacteriaceae</taxon>
        <taxon>Sphingobacterium</taxon>
    </lineage>
</organism>
<proteinExistence type="inferred from homology"/>
<keyword evidence="1 10" id="KW-0963">Cytoplasm</keyword>
<dbReference type="Pfam" id="PF08245">
    <property type="entry name" value="Mur_ligase_M"/>
    <property type="match status" value="1"/>
</dbReference>
<evidence type="ECO:0000259" key="14">
    <source>
        <dbReference type="Pfam" id="PF08245"/>
    </source>
</evidence>
<dbReference type="HAMAP" id="MF_02019">
    <property type="entry name" value="MurF"/>
    <property type="match status" value="1"/>
</dbReference>
<evidence type="ECO:0000256" key="7">
    <source>
        <dbReference type="ARBA" id="ARBA00022984"/>
    </source>
</evidence>
<dbReference type="NCBIfam" id="TIGR01143">
    <property type="entry name" value="murF"/>
    <property type="match status" value="1"/>
</dbReference>
<comment type="caution">
    <text evidence="15">The sequence shown here is derived from an EMBL/GenBank/DDBJ whole genome shotgun (WGS) entry which is preliminary data.</text>
</comment>
<dbReference type="UniPathway" id="UPA00219"/>
<evidence type="ECO:0000256" key="5">
    <source>
        <dbReference type="ARBA" id="ARBA00022840"/>
    </source>
</evidence>
<feature type="domain" description="Mur ligase C-terminal" evidence="13">
    <location>
        <begin position="308"/>
        <end position="423"/>
    </location>
</feature>
<evidence type="ECO:0000259" key="12">
    <source>
        <dbReference type="Pfam" id="PF01225"/>
    </source>
</evidence>
<evidence type="ECO:0000256" key="4">
    <source>
        <dbReference type="ARBA" id="ARBA00022741"/>
    </source>
</evidence>
<sequence>MQTAALYQYFLDYPHICTDTRQISKDCIFFALKGETFNGNQFAAQALQAGAKYVVIDDPEYYVEEPNYLLVEDVLRSLQELAVYHRQQLNIPFIGITGTNGKTTSKELVNSVLSQKYKTFATKGNLNNHIGVPLTILSLPQDLDIAIIEMGANHQGEIEFLCGIAKPTHGFITNVGKAHLEGFGSFEGVKKTKGELYDFLLAHHGLAFIQGDNPELKAMAEKRGLKHIIWYGFSEDNSVQGGLVKADPLLTIFWREAGKDVQYEVHTQLTGAYNTENMLAAIALGLHFDLSPEEINAGLSSYVPQNNRSQIMKTAHNTLIADYYNANASSMAAALGNMEVIQADRKAIILGDMFEMGAESEVEHQKVVEKAKSLGVDRLIFVGKAFYALRDDAAEYYETTADAMQALSQNPLRNYMILLKASRGMAFEKLIDLL</sequence>
<dbReference type="AlphaFoldDB" id="A0A6N8KXL5"/>
<dbReference type="PANTHER" id="PTHR43024:SF1">
    <property type="entry name" value="UDP-N-ACETYLMURAMOYL-TRIPEPTIDE--D-ALANYL-D-ALANINE LIGASE"/>
    <property type="match status" value="1"/>
</dbReference>
<keyword evidence="16" id="KW-1185">Reference proteome</keyword>
<dbReference type="RefSeq" id="WP_160368559.1">
    <property type="nucleotide sequence ID" value="NZ_WSQA01000004.1"/>
</dbReference>